<keyword evidence="4" id="KW-0288">FMN</keyword>
<dbReference type="PANTHER" id="PTHR32332">
    <property type="entry name" value="2-NITROPROPANE DIOXYGENASE"/>
    <property type="match status" value="1"/>
</dbReference>
<dbReference type="EMBL" id="AFZG01000026">
    <property type="protein sequence ID" value="EHL19221.1"/>
    <property type="molecule type" value="Genomic_DNA"/>
</dbReference>
<evidence type="ECO:0000256" key="1">
    <source>
        <dbReference type="ARBA" id="ARBA00003535"/>
    </source>
</evidence>
<name>G9XCW7_9FIRM</name>
<gene>
    <name evidence="6" type="ORF">HMPREF9628_01694</name>
</gene>
<evidence type="ECO:0000256" key="3">
    <source>
        <dbReference type="ARBA" id="ARBA00022630"/>
    </source>
</evidence>
<dbReference type="SUPFAM" id="SSF51412">
    <property type="entry name" value="Inosine monophosphate dehydrogenase (IMPDH)"/>
    <property type="match status" value="1"/>
</dbReference>
<sequence length="317" mass="34352">MINKLLGIKYPILQGGMANISTGSFAAVVSNSGALGVIASGGMDKDTLREEIRVCKSKTDGVFGVNLMLLHPQIDELANIVIEEKVPVVTTGAGNPSKYIENWKKEGIKVIPVVPNSTLARRVEQYGADAVIAEGCESGGHIGPMTTMTIVNEVVQEIKIPVIAAGGICNGKQMVASEILGAQGMQMGTVFLATKECPIHENYRNAVLKASSNNITVTGYSIGMPVRLIKNDMSRKYLAMERKGEDKMELEKFTLGSMKKAVLDGDTSNGSVMAGLVVGQINKISTVEETIERLMSEYYSEWEKIGEKYKTKRDENR</sequence>
<keyword evidence="5" id="KW-0560">Oxidoreductase</keyword>
<dbReference type="Pfam" id="PF03060">
    <property type="entry name" value="NMO"/>
    <property type="match status" value="1"/>
</dbReference>
<dbReference type="RefSeq" id="WP_009529606.1">
    <property type="nucleotide sequence ID" value="NZ_JBQMYZ010000029.1"/>
</dbReference>
<dbReference type="PANTHER" id="PTHR32332:SF20">
    <property type="entry name" value="2-NITROPROPANE DIOXYGENASE-LIKE PROTEIN"/>
    <property type="match status" value="1"/>
</dbReference>
<dbReference type="Gene3D" id="3.20.20.70">
    <property type="entry name" value="Aldolase class I"/>
    <property type="match status" value="1"/>
</dbReference>
<dbReference type="InterPro" id="IPR013785">
    <property type="entry name" value="Aldolase_TIM"/>
</dbReference>
<evidence type="ECO:0000313" key="7">
    <source>
        <dbReference type="Proteomes" id="UP000003379"/>
    </source>
</evidence>
<dbReference type="Proteomes" id="UP000003379">
    <property type="component" value="Unassembled WGS sequence"/>
</dbReference>
<comment type="function">
    <text evidence="1">Nitronate monooxygenase that uses molecular oxygen to catalyze the oxidative denitrification of alkyl nitronates. Acts on propionate 3-nitronate (P3N), the presumed physiological substrate. Probably functions in the detoxification of P3N, a metabolic poison produced by plants and fungi as a defense mechanism.</text>
</comment>
<dbReference type="CDD" id="cd04730">
    <property type="entry name" value="NPD_like"/>
    <property type="match status" value="1"/>
</dbReference>
<evidence type="ECO:0000256" key="4">
    <source>
        <dbReference type="ARBA" id="ARBA00022643"/>
    </source>
</evidence>
<dbReference type="GO" id="GO:0018580">
    <property type="term" value="F:nitronate monooxygenase activity"/>
    <property type="evidence" value="ECO:0007669"/>
    <property type="project" value="InterPro"/>
</dbReference>
<evidence type="ECO:0000256" key="5">
    <source>
        <dbReference type="ARBA" id="ARBA00023002"/>
    </source>
</evidence>
<keyword evidence="3" id="KW-0285">Flavoprotein</keyword>
<accession>G9XCW7</accession>
<dbReference type="STRING" id="796937.HMPREF9630_01446"/>
<dbReference type="HOGENOM" id="CLU_038732_1_1_9"/>
<evidence type="ECO:0000313" key="6">
    <source>
        <dbReference type="EMBL" id="EHL19221.1"/>
    </source>
</evidence>
<protein>
    <recommendedName>
        <fullName evidence="2">Probable nitronate monooxygenase</fullName>
    </recommendedName>
</protein>
<proteinExistence type="predicted"/>
<dbReference type="PATRIC" id="fig|796940.3.peg.1125"/>
<evidence type="ECO:0000256" key="2">
    <source>
        <dbReference type="ARBA" id="ARBA00013457"/>
    </source>
</evidence>
<reference evidence="6 7" key="1">
    <citation type="submission" date="2011-08" db="EMBL/GenBank/DDBJ databases">
        <title>The Genome Sequence of Eubacteriaceae bacterium CM5.</title>
        <authorList>
            <consortium name="The Broad Institute Genome Sequencing Platform"/>
            <person name="Earl A."/>
            <person name="Ward D."/>
            <person name="Feldgarden M."/>
            <person name="Gevers D."/>
            <person name="Sizova M."/>
            <person name="Hazen A."/>
            <person name="Epstein S."/>
            <person name="Young S.K."/>
            <person name="Zeng Q."/>
            <person name="Gargeya S."/>
            <person name="Fitzgerald M."/>
            <person name="Haas B."/>
            <person name="Abouelleil A."/>
            <person name="Alvarado L."/>
            <person name="Arachchi H.M."/>
            <person name="Berlin A."/>
            <person name="Brown A."/>
            <person name="Chapman S.B."/>
            <person name="Chen Z."/>
            <person name="Dunbar C."/>
            <person name="Freedman E."/>
            <person name="Gearin G."/>
            <person name="Gellesch M."/>
            <person name="Goldberg J."/>
            <person name="Griggs A."/>
            <person name="Gujja S."/>
            <person name="Heiman D."/>
            <person name="Howarth C."/>
            <person name="Larson L."/>
            <person name="Lui A."/>
            <person name="MacDonald P.J.P."/>
            <person name="Montmayeur A."/>
            <person name="Murphy C."/>
            <person name="Neiman D."/>
            <person name="Pearson M."/>
            <person name="Priest M."/>
            <person name="Roberts A."/>
            <person name="Saif S."/>
            <person name="Shea T."/>
            <person name="Shenoy N."/>
            <person name="Sisk P."/>
            <person name="Stolte C."/>
            <person name="Sykes S."/>
            <person name="Wortman J."/>
            <person name="Nusbaum C."/>
            <person name="Birren B."/>
        </authorList>
    </citation>
    <scope>NUCLEOTIDE SEQUENCE [LARGE SCALE GENOMIC DNA]</scope>
    <source>
        <strain evidence="6 7">CM5</strain>
    </source>
</reference>
<comment type="caution">
    <text evidence="6">The sequence shown here is derived from an EMBL/GenBank/DDBJ whole genome shotgun (WGS) entry which is preliminary data.</text>
</comment>
<dbReference type="InterPro" id="IPR004136">
    <property type="entry name" value="NMO"/>
</dbReference>
<organism evidence="6 7">
    <name type="scientific">Peptoanaerobacter stomatis</name>
    <dbReference type="NCBI Taxonomy" id="796937"/>
    <lineage>
        <taxon>Bacteria</taxon>
        <taxon>Bacillati</taxon>
        <taxon>Bacillota</taxon>
        <taxon>Clostridia</taxon>
        <taxon>Peptostreptococcales</taxon>
        <taxon>Filifactoraceae</taxon>
        <taxon>Peptoanaerobacter</taxon>
    </lineage>
</organism>
<dbReference type="AlphaFoldDB" id="G9XCW7"/>